<dbReference type="Proteomes" id="UP000489600">
    <property type="component" value="Unassembled WGS sequence"/>
</dbReference>
<dbReference type="EMBL" id="CABITT030000004">
    <property type="protein sequence ID" value="VVB01697.1"/>
    <property type="molecule type" value="Genomic_DNA"/>
</dbReference>
<gene>
    <name evidence="1" type="ORF">ANE_LOCUS12141</name>
</gene>
<accession>A0A565BK14</accession>
<proteinExistence type="predicted"/>
<dbReference type="OrthoDB" id="10507725at2759"/>
<dbReference type="AlphaFoldDB" id="A0A565BK14"/>
<evidence type="ECO:0000313" key="1">
    <source>
        <dbReference type="EMBL" id="VVB01697.1"/>
    </source>
</evidence>
<reference evidence="1" key="1">
    <citation type="submission" date="2019-07" db="EMBL/GenBank/DDBJ databases">
        <authorList>
            <person name="Dittberner H."/>
        </authorList>
    </citation>
    <scope>NUCLEOTIDE SEQUENCE [LARGE SCALE GENOMIC DNA]</scope>
</reference>
<sequence length="129" mass="14473">MRNTPRTRSGNKSLREEFNKSVEGLITLIGHEELKGKLFTTKISLETPIEPQRESSTSKAQEWEIAQDINYAELGTRQETKIIKGSQENACLLLKTQSISFLPVLQGTNETALFIISNTFKGGMELENT</sequence>
<keyword evidence="2" id="KW-1185">Reference proteome</keyword>
<name>A0A565BK14_9BRAS</name>
<protein>
    <submittedName>
        <fullName evidence="1">Uncharacterized protein</fullName>
    </submittedName>
</protein>
<comment type="caution">
    <text evidence="1">The sequence shown here is derived from an EMBL/GenBank/DDBJ whole genome shotgun (WGS) entry which is preliminary data.</text>
</comment>
<organism evidence="1 2">
    <name type="scientific">Arabis nemorensis</name>
    <dbReference type="NCBI Taxonomy" id="586526"/>
    <lineage>
        <taxon>Eukaryota</taxon>
        <taxon>Viridiplantae</taxon>
        <taxon>Streptophyta</taxon>
        <taxon>Embryophyta</taxon>
        <taxon>Tracheophyta</taxon>
        <taxon>Spermatophyta</taxon>
        <taxon>Magnoliopsida</taxon>
        <taxon>eudicotyledons</taxon>
        <taxon>Gunneridae</taxon>
        <taxon>Pentapetalae</taxon>
        <taxon>rosids</taxon>
        <taxon>malvids</taxon>
        <taxon>Brassicales</taxon>
        <taxon>Brassicaceae</taxon>
        <taxon>Arabideae</taxon>
        <taxon>Arabis</taxon>
    </lineage>
</organism>
<evidence type="ECO:0000313" key="2">
    <source>
        <dbReference type="Proteomes" id="UP000489600"/>
    </source>
</evidence>